<organism evidence="14 15">
    <name type="scientific">Microvirga terricola</name>
    <dbReference type="NCBI Taxonomy" id="2719797"/>
    <lineage>
        <taxon>Bacteria</taxon>
        <taxon>Pseudomonadati</taxon>
        <taxon>Pseudomonadota</taxon>
        <taxon>Alphaproteobacteria</taxon>
        <taxon>Hyphomicrobiales</taxon>
        <taxon>Methylobacteriaceae</taxon>
        <taxon>Microvirga</taxon>
    </lineage>
</organism>
<keyword evidence="7" id="KW-0862">Zinc</keyword>
<evidence type="ECO:0000256" key="2">
    <source>
        <dbReference type="ARBA" id="ARBA00004776"/>
    </source>
</evidence>
<evidence type="ECO:0000256" key="4">
    <source>
        <dbReference type="ARBA" id="ARBA00022723"/>
    </source>
</evidence>
<proteinExistence type="inferred from homology"/>
<feature type="region of interest" description="Disordered" evidence="12">
    <location>
        <begin position="480"/>
        <end position="509"/>
    </location>
</feature>
<dbReference type="Proteomes" id="UP000707352">
    <property type="component" value="Unassembled WGS sequence"/>
</dbReference>
<dbReference type="PANTHER" id="PTHR37425:SF1">
    <property type="entry name" value="OUTER MEMBRANE PROTEIN"/>
    <property type="match status" value="1"/>
</dbReference>
<feature type="compositionally biased region" description="Basic and acidic residues" evidence="12">
    <location>
        <begin position="488"/>
        <end position="501"/>
    </location>
</feature>
<keyword evidence="4" id="KW-0479">Metal-binding</keyword>
<evidence type="ECO:0000256" key="11">
    <source>
        <dbReference type="ARBA" id="ARBA00093666"/>
    </source>
</evidence>
<keyword evidence="9" id="KW-0961">Cell wall biogenesis/degradation</keyword>
<name>A0ABX0VDP1_9HYPH</name>
<keyword evidence="13" id="KW-0812">Transmembrane</keyword>
<keyword evidence="6" id="KW-0378">Hydrolase</keyword>
<evidence type="ECO:0000256" key="9">
    <source>
        <dbReference type="ARBA" id="ARBA00023316"/>
    </source>
</evidence>
<reference evidence="14 15" key="1">
    <citation type="submission" date="2020-03" db="EMBL/GenBank/DDBJ databases">
        <title>The genome sequence of Microvirga sp. c23x22.</title>
        <authorList>
            <person name="Zhang X."/>
        </authorList>
    </citation>
    <scope>NUCLEOTIDE SEQUENCE [LARGE SCALE GENOMIC DNA]</scope>
    <source>
        <strain evidence="15">c23x22</strain>
    </source>
</reference>
<evidence type="ECO:0000256" key="1">
    <source>
        <dbReference type="ARBA" id="ARBA00001947"/>
    </source>
</evidence>
<keyword evidence="5" id="KW-0732">Signal</keyword>
<evidence type="ECO:0000256" key="6">
    <source>
        <dbReference type="ARBA" id="ARBA00022801"/>
    </source>
</evidence>
<comment type="cofactor">
    <cofactor evidence="1">
        <name>Zn(2+)</name>
        <dbReference type="ChEBI" id="CHEBI:29105"/>
    </cofactor>
</comment>
<evidence type="ECO:0000256" key="10">
    <source>
        <dbReference type="ARBA" id="ARBA00093448"/>
    </source>
</evidence>
<comment type="pathway">
    <text evidence="2">Cell wall biogenesis; cell wall polysaccharide biosynthesis.</text>
</comment>
<evidence type="ECO:0000313" key="14">
    <source>
        <dbReference type="EMBL" id="NIX77954.1"/>
    </source>
</evidence>
<evidence type="ECO:0000256" key="5">
    <source>
        <dbReference type="ARBA" id="ARBA00022729"/>
    </source>
</evidence>
<dbReference type="Pfam" id="PF05951">
    <property type="entry name" value="Peptidase_M15_2"/>
    <property type="match status" value="1"/>
</dbReference>
<dbReference type="SUPFAM" id="SSF55166">
    <property type="entry name" value="Hedgehog/DD-peptidase"/>
    <property type="match status" value="1"/>
</dbReference>
<evidence type="ECO:0000256" key="7">
    <source>
        <dbReference type="ARBA" id="ARBA00022833"/>
    </source>
</evidence>
<evidence type="ECO:0000256" key="13">
    <source>
        <dbReference type="SAM" id="Phobius"/>
    </source>
</evidence>
<keyword evidence="8" id="KW-0482">Metalloprotease</keyword>
<comment type="similarity">
    <text evidence="10">Belongs to the peptidase M15 family.</text>
</comment>
<evidence type="ECO:0000256" key="12">
    <source>
        <dbReference type="SAM" id="MobiDB-lite"/>
    </source>
</evidence>
<dbReference type="Gene3D" id="3.30.1380.10">
    <property type="match status" value="1"/>
</dbReference>
<accession>A0ABX0VDP1</accession>
<dbReference type="InterPro" id="IPR009045">
    <property type="entry name" value="Zn_M74/Hedgehog-like"/>
</dbReference>
<sequence length="552" mass="58073">MRSDRSTVASSIARRAGIGLAALIIVMVGGTRGTQDAIANGDTRTLTLYHNNTKESITVTFRRNGQYDSAGLQQLNLFLRDWRRDEPTRMDPRLFDTVWEVYREVGSGAQVHVNSGYRSPQTNSMLRRRSSAVAKNSQHMLGKAMDFYIPDASTERLRAIGMRLQNGGVGYYPNAYTPFVHLDVGSVRAWPRMTRDQLTRIFPDGKTVHIPADGTPLAGYEEARAEVLAKGGTVGGYSMVADGEDAVGSTTPRRKSLWATLFGGSDEDEDAEEIRAASPRGRAILAGRRGGTQSDYASDSNSSVYAALQPNVQPAATRPVAVAQPRSEPAPQAVAVAPASIAPALREELNPPPLPPTRIAGLPSTVETPNGPSLSWQQGSAGQGTNSSDLAIAKGMAFAPMPPRRPGSGTDEFVGTTVLAYAPIPPVRPGSLAESNPIPSNGDLRSAAPVVASASSVPLPPPRPGQRPVTLAAAAPVDIPTTGSTARDAAKDAKAKAEPAHRPAPAHAPNAAASALITSGPSLNMGFSAKPMGDLATNRFTGPAVKPLPVVR</sequence>
<evidence type="ECO:0000313" key="15">
    <source>
        <dbReference type="Proteomes" id="UP000707352"/>
    </source>
</evidence>
<gene>
    <name evidence="14" type="ORF">HB375_15250</name>
</gene>
<comment type="caution">
    <text evidence="14">The sequence shown here is derived from an EMBL/GenBank/DDBJ whole genome shotgun (WGS) entry which is preliminary data.</text>
</comment>
<keyword evidence="13" id="KW-0472">Membrane</keyword>
<keyword evidence="15" id="KW-1185">Reference proteome</keyword>
<feature type="transmembrane region" description="Helical" evidence="13">
    <location>
        <begin position="12"/>
        <end position="30"/>
    </location>
</feature>
<keyword evidence="13" id="KW-1133">Transmembrane helix</keyword>
<dbReference type="InterPro" id="IPR010275">
    <property type="entry name" value="MepK"/>
</dbReference>
<dbReference type="PANTHER" id="PTHR37425">
    <property type="match status" value="1"/>
</dbReference>
<dbReference type="RefSeq" id="WP_167673869.1">
    <property type="nucleotide sequence ID" value="NZ_JAATJS010000005.1"/>
</dbReference>
<feature type="region of interest" description="Disordered" evidence="12">
    <location>
        <begin position="426"/>
        <end position="445"/>
    </location>
</feature>
<dbReference type="CDD" id="cd14844">
    <property type="entry name" value="Zn-DD-carboxypeptidase_like"/>
    <property type="match status" value="1"/>
</dbReference>
<evidence type="ECO:0000256" key="8">
    <source>
        <dbReference type="ARBA" id="ARBA00023049"/>
    </source>
</evidence>
<feature type="region of interest" description="Disordered" evidence="12">
    <location>
        <begin position="367"/>
        <end position="388"/>
    </location>
</feature>
<evidence type="ECO:0000256" key="3">
    <source>
        <dbReference type="ARBA" id="ARBA00022670"/>
    </source>
</evidence>
<keyword evidence="3" id="KW-0645">Protease</keyword>
<dbReference type="EMBL" id="JAATJS010000005">
    <property type="protein sequence ID" value="NIX77954.1"/>
    <property type="molecule type" value="Genomic_DNA"/>
</dbReference>
<protein>
    <recommendedName>
        <fullName evidence="11">Murein endopeptidase K</fullName>
    </recommendedName>
</protein>